<name>A0A2P6N9X2_9EUKA</name>
<dbReference type="STRING" id="1890364.A0A2P6N9X2"/>
<comment type="caution">
    <text evidence="1">The sequence shown here is derived from an EMBL/GenBank/DDBJ whole genome shotgun (WGS) entry which is preliminary data.</text>
</comment>
<dbReference type="Proteomes" id="UP000241769">
    <property type="component" value="Unassembled WGS sequence"/>
</dbReference>
<gene>
    <name evidence="1" type="ORF">PROFUN_11494</name>
</gene>
<dbReference type="AlphaFoldDB" id="A0A2P6N9X2"/>
<dbReference type="FunCoup" id="A0A2P6N9X2">
    <property type="interactions" value="2"/>
</dbReference>
<sequence length="508" mass="58050">MDQIFVPEQQNTQTQHRLLLLGERQGKKSPEGVEKSLGLNDSGSTWSNFWRGFGWNIADKNKPSHNITHNGPSKRVARNIFSVLPGDTQWISCILVSRWDNISGPRVEHVWSGTETLGEDNLMSVSRQTLCGELAREDTDENASVESKFHLLPEIGYCFTSFVFTAPYGQNAASSRFSLSIVVRMKLYQKYLMLHNIVEDRMLQLVSQLQTLLVKDWSTAINVFSVQLQPFVTKMEDVFHSSLPPPLLSRTFVHHPSQYTPEFISRVVTSHLQTHGSTIIIGSDPERINTFIDSLCMFNISWNERHRSSHCRSPSTFIPDLAIQGVVTTTISEEEVIQSMLPSTVVDLNTFIVKQTPPFHEYNILRKNYLRSQLDSRDKSLQENPWKAQELFRVVKTGAPLVDKLLGELYGCPTYLRTPFLVQSVKLLVRKAIQLIRYVQAEIERSHVRQLEANTVKKIRVHMDLGQESDFYLLLGIAEKLFPGIYVMLAGDPAFFIELQFIELFESF</sequence>
<dbReference type="EMBL" id="MDYQ01000139">
    <property type="protein sequence ID" value="PRP80754.1"/>
    <property type="molecule type" value="Genomic_DNA"/>
</dbReference>
<proteinExistence type="predicted"/>
<evidence type="ECO:0000313" key="2">
    <source>
        <dbReference type="Proteomes" id="UP000241769"/>
    </source>
</evidence>
<organism evidence="1 2">
    <name type="scientific">Planoprotostelium fungivorum</name>
    <dbReference type="NCBI Taxonomy" id="1890364"/>
    <lineage>
        <taxon>Eukaryota</taxon>
        <taxon>Amoebozoa</taxon>
        <taxon>Evosea</taxon>
        <taxon>Variosea</taxon>
        <taxon>Cavosteliida</taxon>
        <taxon>Cavosteliaceae</taxon>
        <taxon>Planoprotostelium</taxon>
    </lineage>
</organism>
<accession>A0A2P6N9X2</accession>
<dbReference type="GO" id="GO:0006897">
    <property type="term" value="P:endocytosis"/>
    <property type="evidence" value="ECO:0007669"/>
    <property type="project" value="TreeGrafter"/>
</dbReference>
<dbReference type="GO" id="GO:0006914">
    <property type="term" value="P:autophagy"/>
    <property type="evidence" value="ECO:0007669"/>
    <property type="project" value="TreeGrafter"/>
</dbReference>
<dbReference type="InParanoid" id="A0A2P6N9X2"/>
<dbReference type="InterPro" id="IPR027819">
    <property type="entry name" value="C9orf72"/>
</dbReference>
<dbReference type="GO" id="GO:0005776">
    <property type="term" value="C:autophagosome"/>
    <property type="evidence" value="ECO:0007669"/>
    <property type="project" value="TreeGrafter"/>
</dbReference>
<keyword evidence="2" id="KW-1185">Reference proteome</keyword>
<dbReference type="PROSITE" id="PS51835">
    <property type="entry name" value="DENN_C9ORF72"/>
    <property type="match status" value="1"/>
</dbReference>
<reference evidence="1 2" key="1">
    <citation type="journal article" date="2018" name="Genome Biol. Evol.">
        <title>Multiple Roots of Fruiting Body Formation in Amoebozoa.</title>
        <authorList>
            <person name="Hillmann F."/>
            <person name="Forbes G."/>
            <person name="Novohradska S."/>
            <person name="Ferling I."/>
            <person name="Riege K."/>
            <person name="Groth M."/>
            <person name="Westermann M."/>
            <person name="Marz M."/>
            <person name="Spaller T."/>
            <person name="Winckler T."/>
            <person name="Schaap P."/>
            <person name="Glockner G."/>
        </authorList>
    </citation>
    <scope>NUCLEOTIDE SEQUENCE [LARGE SCALE GENOMIC DNA]</scope>
    <source>
        <strain evidence="1 2">Jena</strain>
    </source>
</reference>
<dbReference type="OrthoDB" id="17850at2759"/>
<evidence type="ECO:0000313" key="1">
    <source>
        <dbReference type="EMBL" id="PRP80754.1"/>
    </source>
</evidence>
<dbReference type="GO" id="GO:0005085">
    <property type="term" value="F:guanyl-nucleotide exchange factor activity"/>
    <property type="evidence" value="ECO:0007669"/>
    <property type="project" value="InterPro"/>
</dbReference>
<dbReference type="PANTHER" id="PTHR31855">
    <property type="entry name" value="GUANINE NUCLEOTIDE EXCHANGE C9ORF72"/>
    <property type="match status" value="1"/>
</dbReference>
<protein>
    <submittedName>
        <fullName evidence="1">Uncharacterized protein</fullName>
    </submittedName>
</protein>
<dbReference type="PANTHER" id="PTHR31855:SF2">
    <property type="entry name" value="GUANINE NUCLEOTIDE EXCHANGE FACTOR C9ORF72"/>
    <property type="match status" value="1"/>
</dbReference>
<dbReference type="GO" id="GO:0005768">
    <property type="term" value="C:endosome"/>
    <property type="evidence" value="ECO:0007669"/>
    <property type="project" value="TreeGrafter"/>
</dbReference>
<dbReference type="Pfam" id="PF15019">
    <property type="entry name" value="C9orf72-like"/>
    <property type="match status" value="1"/>
</dbReference>